<dbReference type="Proteomes" id="UP001558534">
    <property type="component" value="Unassembled WGS sequence"/>
</dbReference>
<comment type="caution">
    <text evidence="1">The sequence shown here is derived from an EMBL/GenBank/DDBJ whole genome shotgun (WGS) entry which is preliminary data.</text>
</comment>
<sequence length="90" mass="9781">MDFIELSGPVITTQGNTTIIDTNNPSIVTAAIAYSKVLNATTTTSTSPEPKAIVFTEMEKYLKSNPKTAGYRVTVQGKRLEWEETSAVVL</sequence>
<evidence type="ECO:0000313" key="1">
    <source>
        <dbReference type="EMBL" id="MEX3745949.1"/>
    </source>
</evidence>
<dbReference type="RefSeq" id="WP_368636798.1">
    <property type="nucleotide sequence ID" value="NZ_JBFRHK010000007.1"/>
</dbReference>
<gene>
    <name evidence="1" type="ORF">AB1300_12475</name>
</gene>
<keyword evidence="2" id="KW-1185">Reference proteome</keyword>
<evidence type="ECO:0000313" key="2">
    <source>
        <dbReference type="Proteomes" id="UP001558534"/>
    </source>
</evidence>
<protein>
    <submittedName>
        <fullName evidence="1">Uncharacterized protein</fullName>
    </submittedName>
</protein>
<name>A0ABV3VYH8_9BACI</name>
<organism evidence="1 2">
    <name type="scientific">Lysinibacillus xylanilyticus</name>
    <dbReference type="NCBI Taxonomy" id="582475"/>
    <lineage>
        <taxon>Bacteria</taxon>
        <taxon>Bacillati</taxon>
        <taxon>Bacillota</taxon>
        <taxon>Bacilli</taxon>
        <taxon>Bacillales</taxon>
        <taxon>Bacillaceae</taxon>
        <taxon>Lysinibacillus</taxon>
    </lineage>
</organism>
<proteinExistence type="predicted"/>
<reference evidence="1 2" key="1">
    <citation type="submission" date="2024-07" db="EMBL/GenBank/DDBJ databases">
        <title>Characterization of a bacterium isolated from hydrolysated instant sea cucumber by whole-genome sequencing and metabolomics.</title>
        <authorList>
            <person name="Luo X."/>
            <person name="Zhang Z."/>
            <person name="Zheng Z."/>
            <person name="Zhang W."/>
            <person name="Ming T."/>
            <person name="Jiao L."/>
            <person name="Su X."/>
            <person name="Kong F."/>
            <person name="Xu J."/>
        </authorList>
    </citation>
    <scope>NUCLEOTIDE SEQUENCE [LARGE SCALE GENOMIC DNA]</scope>
    <source>
        <strain evidence="1 2">XL-2024</strain>
    </source>
</reference>
<dbReference type="EMBL" id="JBFRHK010000007">
    <property type="protein sequence ID" value="MEX3745949.1"/>
    <property type="molecule type" value="Genomic_DNA"/>
</dbReference>
<accession>A0ABV3VYH8</accession>